<feature type="region of interest" description="Disordered" evidence="2">
    <location>
        <begin position="506"/>
        <end position="599"/>
    </location>
</feature>
<feature type="region of interest" description="Disordered" evidence="2">
    <location>
        <begin position="652"/>
        <end position="692"/>
    </location>
</feature>
<evidence type="ECO:0000256" key="1">
    <source>
        <dbReference type="PROSITE-ProRule" id="PRU00175"/>
    </source>
</evidence>
<dbReference type="EnsemblProtists" id="EOD23261">
    <property type="protein sequence ID" value="EOD23261"/>
    <property type="gene ID" value="EMIHUDRAFT_116545"/>
</dbReference>
<dbReference type="CDD" id="cd16448">
    <property type="entry name" value="RING-H2"/>
    <property type="match status" value="1"/>
</dbReference>
<organism evidence="4 5">
    <name type="scientific">Emiliania huxleyi (strain CCMP1516)</name>
    <dbReference type="NCBI Taxonomy" id="280463"/>
    <lineage>
        <taxon>Eukaryota</taxon>
        <taxon>Haptista</taxon>
        <taxon>Haptophyta</taxon>
        <taxon>Prymnesiophyceae</taxon>
        <taxon>Isochrysidales</taxon>
        <taxon>Noelaerhabdaceae</taxon>
        <taxon>Emiliania</taxon>
    </lineage>
</organism>
<feature type="compositionally biased region" description="Low complexity" evidence="2">
    <location>
        <begin position="30"/>
        <end position="39"/>
    </location>
</feature>
<dbReference type="RefSeq" id="XP_005775690.1">
    <property type="nucleotide sequence ID" value="XM_005775633.1"/>
</dbReference>
<dbReference type="Gene3D" id="3.40.50.300">
    <property type="entry name" value="P-loop containing nucleotide triphosphate hydrolases"/>
    <property type="match status" value="1"/>
</dbReference>
<protein>
    <recommendedName>
        <fullName evidence="3">RING-type domain-containing protein</fullName>
    </recommendedName>
</protein>
<dbReference type="InterPro" id="IPR027417">
    <property type="entry name" value="P-loop_NTPase"/>
</dbReference>
<dbReference type="GO" id="GO:0008270">
    <property type="term" value="F:zinc ion binding"/>
    <property type="evidence" value="ECO:0007669"/>
    <property type="project" value="UniProtKB-KW"/>
</dbReference>
<feature type="compositionally biased region" description="Low complexity" evidence="2">
    <location>
        <begin position="532"/>
        <end position="550"/>
    </location>
</feature>
<dbReference type="Gene3D" id="3.30.40.10">
    <property type="entry name" value="Zinc/RING finger domain, C3HC4 (zinc finger)"/>
    <property type="match status" value="1"/>
</dbReference>
<dbReference type="KEGG" id="ehx:EMIHUDRAFT_116545"/>
<evidence type="ECO:0000313" key="4">
    <source>
        <dbReference type="EnsemblProtists" id="EOD23261"/>
    </source>
</evidence>
<reference evidence="5" key="1">
    <citation type="journal article" date="2013" name="Nature">
        <title>Pan genome of the phytoplankton Emiliania underpins its global distribution.</title>
        <authorList>
            <person name="Read B.A."/>
            <person name="Kegel J."/>
            <person name="Klute M.J."/>
            <person name="Kuo A."/>
            <person name="Lefebvre S.C."/>
            <person name="Maumus F."/>
            <person name="Mayer C."/>
            <person name="Miller J."/>
            <person name="Monier A."/>
            <person name="Salamov A."/>
            <person name="Young J."/>
            <person name="Aguilar M."/>
            <person name="Claverie J.M."/>
            <person name="Frickenhaus S."/>
            <person name="Gonzalez K."/>
            <person name="Herman E.K."/>
            <person name="Lin Y.C."/>
            <person name="Napier J."/>
            <person name="Ogata H."/>
            <person name="Sarno A.F."/>
            <person name="Shmutz J."/>
            <person name="Schroeder D."/>
            <person name="de Vargas C."/>
            <person name="Verret F."/>
            <person name="von Dassow P."/>
            <person name="Valentin K."/>
            <person name="Van de Peer Y."/>
            <person name="Wheeler G."/>
            <person name="Dacks J.B."/>
            <person name="Delwiche C.F."/>
            <person name="Dyhrman S.T."/>
            <person name="Glockner G."/>
            <person name="John U."/>
            <person name="Richards T."/>
            <person name="Worden A.Z."/>
            <person name="Zhang X."/>
            <person name="Grigoriev I.V."/>
            <person name="Allen A.E."/>
            <person name="Bidle K."/>
            <person name="Borodovsky M."/>
            <person name="Bowler C."/>
            <person name="Brownlee C."/>
            <person name="Cock J.M."/>
            <person name="Elias M."/>
            <person name="Gladyshev V.N."/>
            <person name="Groth M."/>
            <person name="Guda C."/>
            <person name="Hadaegh A."/>
            <person name="Iglesias-Rodriguez M.D."/>
            <person name="Jenkins J."/>
            <person name="Jones B.M."/>
            <person name="Lawson T."/>
            <person name="Leese F."/>
            <person name="Lindquist E."/>
            <person name="Lobanov A."/>
            <person name="Lomsadze A."/>
            <person name="Malik S.B."/>
            <person name="Marsh M.E."/>
            <person name="Mackinder L."/>
            <person name="Mock T."/>
            <person name="Mueller-Roeber B."/>
            <person name="Pagarete A."/>
            <person name="Parker M."/>
            <person name="Probert I."/>
            <person name="Quesneville H."/>
            <person name="Raines C."/>
            <person name="Rensing S.A."/>
            <person name="Riano-Pachon D.M."/>
            <person name="Richier S."/>
            <person name="Rokitta S."/>
            <person name="Shiraiwa Y."/>
            <person name="Soanes D.M."/>
            <person name="van der Giezen M."/>
            <person name="Wahlund T.M."/>
            <person name="Williams B."/>
            <person name="Wilson W."/>
            <person name="Wolfe G."/>
            <person name="Wurch L.L."/>
        </authorList>
    </citation>
    <scope>NUCLEOTIDE SEQUENCE</scope>
</reference>
<dbReference type="PaxDb" id="2903-EOD23261"/>
<evidence type="ECO:0000256" key="2">
    <source>
        <dbReference type="SAM" id="MobiDB-lite"/>
    </source>
</evidence>
<evidence type="ECO:0000259" key="3">
    <source>
        <dbReference type="PROSITE" id="PS50089"/>
    </source>
</evidence>
<name>A0A0D3JIC6_EMIH1</name>
<feature type="compositionally biased region" description="Low complexity" evidence="2">
    <location>
        <begin position="506"/>
        <end position="515"/>
    </location>
</feature>
<dbReference type="SUPFAM" id="SSF57850">
    <property type="entry name" value="RING/U-box"/>
    <property type="match status" value="1"/>
</dbReference>
<proteinExistence type="predicted"/>
<feature type="compositionally biased region" description="Gly residues" evidence="2">
    <location>
        <begin position="566"/>
        <end position="577"/>
    </location>
</feature>
<dbReference type="STRING" id="2903.R1EJV9"/>
<dbReference type="Proteomes" id="UP000013827">
    <property type="component" value="Unassembled WGS sequence"/>
</dbReference>
<keyword evidence="1" id="KW-0863">Zinc-finger</keyword>
<feature type="region of interest" description="Disordered" evidence="2">
    <location>
        <begin position="766"/>
        <end position="789"/>
    </location>
</feature>
<feature type="region of interest" description="Disordered" evidence="2">
    <location>
        <begin position="1"/>
        <end position="40"/>
    </location>
</feature>
<accession>A0A0D3JIC6</accession>
<feature type="region of interest" description="Disordered" evidence="2">
    <location>
        <begin position="363"/>
        <end position="398"/>
    </location>
</feature>
<feature type="compositionally biased region" description="Polar residues" evidence="2">
    <location>
        <begin position="661"/>
        <end position="678"/>
    </location>
</feature>
<dbReference type="HOGENOM" id="CLU_266920_0_0_1"/>
<dbReference type="Pfam" id="PF13639">
    <property type="entry name" value="zf-RING_2"/>
    <property type="match status" value="1"/>
</dbReference>
<dbReference type="InterPro" id="IPR013083">
    <property type="entry name" value="Znf_RING/FYVE/PHD"/>
</dbReference>
<dbReference type="InterPro" id="IPR001841">
    <property type="entry name" value="Znf_RING"/>
</dbReference>
<reference evidence="4" key="2">
    <citation type="submission" date="2024-10" db="UniProtKB">
        <authorList>
            <consortium name="EnsemblProtists"/>
        </authorList>
    </citation>
    <scope>IDENTIFICATION</scope>
</reference>
<evidence type="ECO:0000313" key="5">
    <source>
        <dbReference type="Proteomes" id="UP000013827"/>
    </source>
</evidence>
<feature type="domain" description="RING-type" evidence="3">
    <location>
        <begin position="301"/>
        <end position="341"/>
    </location>
</feature>
<feature type="compositionally biased region" description="Gly residues" evidence="2">
    <location>
        <begin position="516"/>
        <end position="531"/>
    </location>
</feature>
<dbReference type="SMART" id="SM00184">
    <property type="entry name" value="RING"/>
    <property type="match status" value="1"/>
</dbReference>
<sequence>MPEKQLTSEKQPVSKQDFDDDAEDEEKGYAASKPASPSAADRKGIPLLAALDDPLVAVLRSGAIKLLRAEFLRADGSEAMLPELLRRQELERMEEERGMQIFDRVKAEQIDELDLTLEGEPCPDQVAVRAAADPPVAYEEYRAAIALQRCALVKAEAVTRSALGRAYFSMGLTTVAVLQLERAVALRRESLKLRSVIGTREPNHVSCLAEAHRQIASTLINFGGVRAAVSEYYRAGGEKAAQTRAVLGEALTFARMSGDIGAEQGALTQLVNFQDPSAPADAATALKDLLARTGRDVDPCCIVCYEELGDTSLHALNCGHVMHKECVENWRQHSNWCPQCNGKAMPGPYSSLMVLRRRASRSGLVVSQPPPNQGSKDCSLPLAPPPPASTDPQPGAVRPGATVMAASRPSIDLDEDIAALLERARVSALVSGKVVPQLLAQDVGNVAALLEAVAEDGLEGLGLGKTVQRQLCRCLPALNSCDAAEAALSSFASLSLVEPPLGAATGAQAGSSAMAGGDGAAGERAGGGGGTDAAEGAARAADGHAIAASGPRGGAGSGSAGEEHGGGAAAGGEGRGGARPKEADSGACSAQAAEGGTGGGAPGAYMDPVAPALPACGDGTIAAAGGEEEVEGAAAAAEAGRRAPKTLIVADPSATRHTDTGHSSQPLAASAGASDSTYSGADAEEAVAGGGSGAAEASAAATAEEDKRVRALRIALQHRTQMPVTDEEARAILQARGGRETPVTEEEARVILRARGDVGHGRATFQARARGRGGRATASPALASKGGEKLSRRGKKAVAKEAGEVVSREEGEAIYRATLESLLASTGWTPRAAEERAREEQRAHVRQMRWAREHGRGEPVRCFDAEEYDEGDDAFDALFDGGSGYGLLLFMQSSLLDTEPSDTGLDEASQRSPGGSTSLLAGSILPGPALLLFLHLPKTGGSSAVSIVSSLPGWRRHCPHWHGHRYGGLIVSALAEPLGLSVGTRPANSTLFAWRQSRVLVEFHLPEEFRLFQRKFRPRLDALASVYRRAGGHFFAATFVREPLAQTRSHFAYFHVYGGAFVRPKTPPTWRTNASAQIAGFARWLASEPADPQTKLLAHGAPAAAGGGDDVGTRAQATLGALGGVGISESFERSMQSLLTRIGVLPACHLTQLNLSAAVAACANGARHRHLLADLPADVRALLGNRTRAASEYYALHASARNALLALPAAPAAPVPEVTASPTCRQDASPFRVATKCNY</sequence>
<keyword evidence="5" id="KW-1185">Reference proteome</keyword>
<keyword evidence="1" id="KW-0479">Metal-binding</keyword>
<dbReference type="PROSITE" id="PS50089">
    <property type="entry name" value="ZF_RING_2"/>
    <property type="match status" value="1"/>
</dbReference>
<dbReference type="AlphaFoldDB" id="A0A0D3JIC6"/>
<keyword evidence="1" id="KW-0862">Zinc</keyword>
<dbReference type="GeneID" id="17268806"/>